<accession>A0A3R8QG79</accession>
<keyword evidence="2 6" id="KW-0812">Transmembrane</keyword>
<dbReference type="PANTHER" id="PTHR43229:SF2">
    <property type="entry name" value="NODULATION PROTEIN J"/>
    <property type="match status" value="1"/>
</dbReference>
<keyword evidence="4 6" id="KW-0472">Membrane</keyword>
<evidence type="ECO:0000256" key="3">
    <source>
        <dbReference type="ARBA" id="ARBA00022989"/>
    </source>
</evidence>
<dbReference type="PANTHER" id="PTHR43229">
    <property type="entry name" value="NODULATION PROTEIN J"/>
    <property type="match status" value="1"/>
</dbReference>
<feature type="transmembrane region" description="Helical" evidence="6">
    <location>
        <begin position="108"/>
        <end position="128"/>
    </location>
</feature>
<reference evidence="8 9" key="1">
    <citation type="submission" date="2018-01" db="EMBL/GenBank/DDBJ databases">
        <title>Twenty Corynebacterium bovis Genomes.</title>
        <authorList>
            <person name="Gulvik C.A."/>
        </authorList>
    </citation>
    <scope>NUCLEOTIDE SEQUENCE [LARGE SCALE GENOMIC DNA]</scope>
    <source>
        <strain evidence="8 9">F6900</strain>
    </source>
</reference>
<evidence type="ECO:0000259" key="7">
    <source>
        <dbReference type="Pfam" id="PF12698"/>
    </source>
</evidence>
<evidence type="ECO:0000256" key="5">
    <source>
        <dbReference type="SAM" id="MobiDB-lite"/>
    </source>
</evidence>
<feature type="transmembrane region" description="Helical" evidence="6">
    <location>
        <begin position="265"/>
        <end position="285"/>
    </location>
</feature>
<evidence type="ECO:0000256" key="1">
    <source>
        <dbReference type="ARBA" id="ARBA00004141"/>
    </source>
</evidence>
<dbReference type="InterPro" id="IPR051784">
    <property type="entry name" value="Nod_factor_ABC_transporter"/>
</dbReference>
<dbReference type="AlphaFoldDB" id="A0A3R8QG79"/>
<protein>
    <submittedName>
        <fullName evidence="8">Multidrug ABC transporter permease</fullName>
    </submittedName>
</protein>
<dbReference type="EMBL" id="PQNK01000011">
    <property type="protein sequence ID" value="RRO86244.1"/>
    <property type="molecule type" value="Genomic_DNA"/>
</dbReference>
<comment type="caution">
    <text evidence="8">The sequence shown here is derived from an EMBL/GenBank/DDBJ whole genome shotgun (WGS) entry which is preliminary data.</text>
</comment>
<dbReference type="RefSeq" id="WP_125172877.1">
    <property type="nucleotide sequence ID" value="NZ_JAPJOD010000047.1"/>
</dbReference>
<feature type="transmembrane region" description="Helical" evidence="6">
    <location>
        <begin position="212"/>
        <end position="233"/>
    </location>
</feature>
<feature type="compositionally biased region" description="Basic and acidic residues" evidence="5">
    <location>
        <begin position="1"/>
        <end position="11"/>
    </location>
</feature>
<feature type="compositionally biased region" description="Low complexity" evidence="5">
    <location>
        <begin position="12"/>
        <end position="36"/>
    </location>
</feature>
<evidence type="ECO:0000313" key="9">
    <source>
        <dbReference type="Proteomes" id="UP000276526"/>
    </source>
</evidence>
<proteinExistence type="predicted"/>
<feature type="domain" description="ABC-2 type transporter transmembrane" evidence="7">
    <location>
        <begin position="109"/>
        <end position="284"/>
    </location>
</feature>
<evidence type="ECO:0000256" key="4">
    <source>
        <dbReference type="ARBA" id="ARBA00023136"/>
    </source>
</evidence>
<keyword evidence="3 6" id="KW-1133">Transmembrane helix</keyword>
<evidence type="ECO:0000256" key="2">
    <source>
        <dbReference type="ARBA" id="ARBA00022692"/>
    </source>
</evidence>
<gene>
    <name evidence="8" type="ORF">CXF48_07440</name>
</gene>
<dbReference type="InterPro" id="IPR013525">
    <property type="entry name" value="ABC2_TM"/>
</dbReference>
<feature type="transmembrane region" description="Helical" evidence="6">
    <location>
        <begin position="149"/>
        <end position="176"/>
    </location>
</feature>
<feature type="transmembrane region" description="Helical" evidence="6">
    <location>
        <begin position="77"/>
        <end position="96"/>
    </location>
</feature>
<dbReference type="GO" id="GO:0140359">
    <property type="term" value="F:ABC-type transporter activity"/>
    <property type="evidence" value="ECO:0007669"/>
    <property type="project" value="InterPro"/>
</dbReference>
<sequence length="295" mass="30249">MTGPTAHEDPRATPTTPADPATPTTPADPATPAAPAGGRFRPGLFTPNPTPAPPGRLLLSQARIETLLFLRHGEQQLLSLVIPVCLLIGMTLLPIVDLDDPVRRVFPMALGVAVMSAGFTGQAIAVAFDRRYGALKRIGASGVPTWALIAGKIMAVAAAVVVQIVVLTVVALILGWRPVAAGIPLALIFIIVGVAAFTGLGLLLGGTLSSELVLALGNTIWFALMGAAVAVTLEPGIPDGLMQVLTVIPSVALTQGLIGAAAGYFPGQAVAVLAAWAVLGVLAAMKHFSFTMDRD</sequence>
<organism evidence="8 9">
    <name type="scientific">Corynebacterium bovis</name>
    <dbReference type="NCBI Taxonomy" id="36808"/>
    <lineage>
        <taxon>Bacteria</taxon>
        <taxon>Bacillati</taxon>
        <taxon>Actinomycetota</taxon>
        <taxon>Actinomycetes</taxon>
        <taxon>Mycobacteriales</taxon>
        <taxon>Corynebacteriaceae</taxon>
        <taxon>Corynebacterium</taxon>
    </lineage>
</organism>
<dbReference type="GO" id="GO:0016020">
    <property type="term" value="C:membrane"/>
    <property type="evidence" value="ECO:0007669"/>
    <property type="project" value="UniProtKB-SubCell"/>
</dbReference>
<name>A0A3R8QG79_9CORY</name>
<evidence type="ECO:0000313" key="8">
    <source>
        <dbReference type="EMBL" id="RRO86244.1"/>
    </source>
</evidence>
<feature type="region of interest" description="Disordered" evidence="5">
    <location>
        <begin position="1"/>
        <end position="52"/>
    </location>
</feature>
<dbReference type="Pfam" id="PF12698">
    <property type="entry name" value="ABC2_membrane_3"/>
    <property type="match status" value="1"/>
</dbReference>
<evidence type="ECO:0000256" key="6">
    <source>
        <dbReference type="SAM" id="Phobius"/>
    </source>
</evidence>
<comment type="subcellular location">
    <subcellularLocation>
        <location evidence="1">Membrane</location>
        <topology evidence="1">Multi-pass membrane protein</topology>
    </subcellularLocation>
</comment>
<dbReference type="Proteomes" id="UP000276526">
    <property type="component" value="Unassembled WGS sequence"/>
</dbReference>
<feature type="transmembrane region" description="Helical" evidence="6">
    <location>
        <begin position="182"/>
        <end position="205"/>
    </location>
</feature>